<comment type="caution">
    <text evidence="1">The sequence shown here is derived from an EMBL/GenBank/DDBJ whole genome shotgun (WGS) entry which is preliminary data.</text>
</comment>
<evidence type="ECO:0000313" key="2">
    <source>
        <dbReference type="Proteomes" id="UP001596378"/>
    </source>
</evidence>
<dbReference type="Pfam" id="PF13489">
    <property type="entry name" value="Methyltransf_23"/>
    <property type="match status" value="1"/>
</dbReference>
<name>A0ABW2FDI5_9BACL</name>
<dbReference type="EC" id="2.1.1.64" evidence="1"/>
<organism evidence="1 2">
    <name type="scientific">Cohnella cellulosilytica</name>
    <dbReference type="NCBI Taxonomy" id="986710"/>
    <lineage>
        <taxon>Bacteria</taxon>
        <taxon>Bacillati</taxon>
        <taxon>Bacillota</taxon>
        <taxon>Bacilli</taxon>
        <taxon>Bacillales</taxon>
        <taxon>Paenibacillaceae</taxon>
        <taxon>Cohnella</taxon>
    </lineage>
</organism>
<protein>
    <submittedName>
        <fullName evidence="1">Class I SAM-dependent methyltransferase</fullName>
        <ecNumber evidence="1">2.1.1.222</ecNumber>
        <ecNumber evidence="1">2.1.1.64</ecNumber>
    </submittedName>
</protein>
<reference evidence="2" key="1">
    <citation type="journal article" date="2019" name="Int. J. Syst. Evol. Microbiol.">
        <title>The Global Catalogue of Microorganisms (GCM) 10K type strain sequencing project: providing services to taxonomists for standard genome sequencing and annotation.</title>
        <authorList>
            <consortium name="The Broad Institute Genomics Platform"/>
            <consortium name="The Broad Institute Genome Sequencing Center for Infectious Disease"/>
            <person name="Wu L."/>
            <person name="Ma J."/>
        </authorList>
    </citation>
    <scope>NUCLEOTIDE SEQUENCE [LARGE SCALE GENOMIC DNA]</scope>
    <source>
        <strain evidence="2">KCTC 12907</strain>
    </source>
</reference>
<dbReference type="PANTHER" id="PTHR43861">
    <property type="entry name" value="TRANS-ACONITATE 2-METHYLTRANSFERASE-RELATED"/>
    <property type="match status" value="1"/>
</dbReference>
<keyword evidence="2" id="KW-1185">Reference proteome</keyword>
<proteinExistence type="predicted"/>
<dbReference type="GO" id="GO:0061542">
    <property type="term" value="F:3-demethylubiquinol 3-O-methyltransferase activity"/>
    <property type="evidence" value="ECO:0007669"/>
    <property type="project" value="UniProtKB-EC"/>
</dbReference>
<sequence length="247" mass="28547">MIKIGGKKAQYYKGILMKADLGLHEQIAREVIRREPPTHQPKILDLGAGEGALSQRLHDLGYSVIAADMDESNYKCENAYFHKIDFNNTEEILQFTTQYTDYFDVVLGIEVIEHVENPWEYIRLLKKMVRPGGTIIVTTPNITSWLSRLIFLLSGQFHQFHDKDLSYGHIAPITKWELEVILRKENLEDIFFQPGGYLPLIWVQRSFKYMLLNAVGIVLRLIMRGQRDGWCIIASCRKMRNESSGSK</sequence>
<dbReference type="EC" id="2.1.1.222" evidence="1"/>
<dbReference type="GO" id="GO:0102208">
    <property type="term" value="F:2-polyprenyl-6-hydroxyphenol methylase activity"/>
    <property type="evidence" value="ECO:0007669"/>
    <property type="project" value="UniProtKB-EC"/>
</dbReference>
<accession>A0ABW2FDI5</accession>
<dbReference type="CDD" id="cd02440">
    <property type="entry name" value="AdoMet_MTases"/>
    <property type="match status" value="1"/>
</dbReference>
<dbReference type="SUPFAM" id="SSF53335">
    <property type="entry name" value="S-adenosyl-L-methionine-dependent methyltransferases"/>
    <property type="match status" value="1"/>
</dbReference>
<keyword evidence="1" id="KW-0808">Transferase</keyword>
<dbReference type="InterPro" id="IPR029063">
    <property type="entry name" value="SAM-dependent_MTases_sf"/>
</dbReference>
<dbReference type="RefSeq" id="WP_378046002.1">
    <property type="nucleotide sequence ID" value="NZ_JBHMDN010000010.1"/>
</dbReference>
<dbReference type="EMBL" id="JBHTAI010000009">
    <property type="protein sequence ID" value="MFC7150189.1"/>
    <property type="molecule type" value="Genomic_DNA"/>
</dbReference>
<dbReference type="Gene3D" id="3.40.50.150">
    <property type="entry name" value="Vaccinia Virus protein VP39"/>
    <property type="match status" value="1"/>
</dbReference>
<evidence type="ECO:0000313" key="1">
    <source>
        <dbReference type="EMBL" id="MFC7150189.1"/>
    </source>
</evidence>
<dbReference type="Proteomes" id="UP001596378">
    <property type="component" value="Unassembled WGS sequence"/>
</dbReference>
<keyword evidence="1" id="KW-0489">Methyltransferase</keyword>
<gene>
    <name evidence="1" type="ORF">ACFQMJ_16805</name>
</gene>
<dbReference type="GO" id="GO:0032259">
    <property type="term" value="P:methylation"/>
    <property type="evidence" value="ECO:0007669"/>
    <property type="project" value="UniProtKB-KW"/>
</dbReference>